<dbReference type="Proteomes" id="UP000471293">
    <property type="component" value="Unassembled WGS sequence"/>
</dbReference>
<dbReference type="NCBIfam" id="TIGR01863">
    <property type="entry name" value="cas_Csd1"/>
    <property type="match status" value="1"/>
</dbReference>
<name>A0A6N9U5Y1_STRHA</name>
<sequence length="586" mass="65166">MLLQRLTEYADRLGDVLPAEYYRPKQIHWVLDLDKDGTATLRDLRVSAKNRDQARTMPVPYAQRSGTKVPPYMLVDTAEFVLGVPKADKTNRPTDKAQEEAGRRHAAYRDLALLWAQDRKDDPGATALRSYFSGGGPVGLDIPDEVQAKDTVAVMVATRWLHEEPTVKATWASVVVERKGGADDRPGLCLVCGTTAPLLATIPEPVKKGAVPTKGGSNEGQLVSINKAAQGRDGKTQLVNTPICHRCGGRAMAVLNHLLASDNHSRRFRDDGVMVWWTRQAGDDSAMALLFGNAPDPADIAHLIDSLDSSPTPHTTQRVEDDEFHALTLGLNNARLVVRDWIDIPLTDLKATVAAWYKDHGVYDGWNGTTRYVPLWRLALCCGRAQDGRYAKDSAPHGLEAELVHSALRRTSPPARTLPLLLQRIHADQYLDTARIALLRLILNRSSEPKDHVMMTLDADCRDASYLCGRLFAVLEDIQTTALPNLNTTLRDKYFRTAATAPGTTLTNLRIDANAHLKRLRRDKKGAAVSLERRLGELFALFSDDMPRHLTPLQQGRFVMGYEHERAAKWDRIRRAKEKGEDSPEE</sequence>
<dbReference type="Pfam" id="PF09709">
    <property type="entry name" value="Cas_Csd1"/>
    <property type="match status" value="1"/>
</dbReference>
<dbReference type="AlphaFoldDB" id="A0A6N9U5Y1"/>
<organism evidence="1 2">
    <name type="scientific">Streptomyces halstedii</name>
    <dbReference type="NCBI Taxonomy" id="1944"/>
    <lineage>
        <taxon>Bacteria</taxon>
        <taxon>Bacillati</taxon>
        <taxon>Actinomycetota</taxon>
        <taxon>Actinomycetes</taxon>
        <taxon>Kitasatosporales</taxon>
        <taxon>Streptomycetaceae</taxon>
        <taxon>Streptomyces</taxon>
    </lineage>
</organism>
<dbReference type="EMBL" id="JAAGLQ010000364">
    <property type="protein sequence ID" value="NEA17326.1"/>
    <property type="molecule type" value="Genomic_DNA"/>
</dbReference>
<reference evidence="1 2" key="1">
    <citation type="submission" date="2020-01" db="EMBL/GenBank/DDBJ databases">
        <title>Insect and environment-associated Actinomycetes.</title>
        <authorList>
            <person name="Currrie C."/>
            <person name="Chevrette M."/>
            <person name="Carlson C."/>
            <person name="Stubbendieck R."/>
            <person name="Wendt-Pienkowski E."/>
        </authorList>
    </citation>
    <scope>NUCLEOTIDE SEQUENCE [LARGE SCALE GENOMIC DNA]</scope>
    <source>
        <strain evidence="1 2">SID11342</strain>
    </source>
</reference>
<gene>
    <name evidence="1" type="primary">cas8c</name>
    <name evidence="1" type="ORF">G3I29_17780</name>
</gene>
<accession>A0A6N9U5Y1</accession>
<dbReference type="RefSeq" id="WP_164345900.1">
    <property type="nucleotide sequence ID" value="NZ_JAAGLQ010000364.1"/>
</dbReference>
<comment type="caution">
    <text evidence="1">The sequence shown here is derived from an EMBL/GenBank/DDBJ whole genome shotgun (WGS) entry which is preliminary data.</text>
</comment>
<evidence type="ECO:0000313" key="1">
    <source>
        <dbReference type="EMBL" id="NEA17326.1"/>
    </source>
</evidence>
<protein>
    <submittedName>
        <fullName evidence="1">Type I-C CRISPR-associated protein Cas8c/Csd1</fullName>
    </submittedName>
</protein>
<evidence type="ECO:0000313" key="2">
    <source>
        <dbReference type="Proteomes" id="UP000471293"/>
    </source>
</evidence>
<dbReference type="InterPro" id="IPR010144">
    <property type="entry name" value="CRISPR-assoc_prot_Csd1-typ"/>
</dbReference>
<proteinExistence type="predicted"/>